<sequence>MEQEHTKPTSNWQEFWQILRHGQFGKLFAGATENTLIQFFRYCFVGGAATVVDWGISALLFFAVFDQHYAILANGCSFVAGLLANYFLSTFWVFRSSKVQSRLVEFLAFAAIGVVGLLLTIGITKVSEITLGNITSAYQMIGKVVSTMVAFLWNFFARKYLLFSKKEA</sequence>
<evidence type="ECO:0000256" key="5">
    <source>
        <dbReference type="ARBA" id="ARBA00023136"/>
    </source>
</evidence>
<evidence type="ECO:0000313" key="9">
    <source>
        <dbReference type="Proteomes" id="UP000016662"/>
    </source>
</evidence>
<dbReference type="HOGENOM" id="CLU_083873_6_3_9"/>
<feature type="transmembrane region" description="Helical" evidence="6">
    <location>
        <begin position="42"/>
        <end position="65"/>
    </location>
</feature>
<dbReference type="eggNOG" id="COG2246">
    <property type="taxonomic scope" value="Bacteria"/>
</dbReference>
<reference evidence="8 9" key="1">
    <citation type="submission" date="2013-07" db="EMBL/GenBank/DDBJ databases">
        <authorList>
            <person name="Weinstock G."/>
            <person name="Sodergren E."/>
            <person name="Wylie T."/>
            <person name="Fulton L."/>
            <person name="Fulton R."/>
            <person name="Fronick C."/>
            <person name="O'Laughlin M."/>
            <person name="Godfrey J."/>
            <person name="Miner T."/>
            <person name="Herter B."/>
            <person name="Appelbaum E."/>
            <person name="Cordes M."/>
            <person name="Lek S."/>
            <person name="Wollam A."/>
            <person name="Pepin K.H."/>
            <person name="Palsikar V.B."/>
            <person name="Mitreva M."/>
            <person name="Wilson R.K."/>
        </authorList>
    </citation>
    <scope>NUCLEOTIDE SEQUENCE [LARGE SCALE GENOMIC DNA]</scope>
    <source>
        <strain evidence="8 9">ATCC 27760</strain>
    </source>
</reference>
<comment type="subcellular location">
    <subcellularLocation>
        <location evidence="1">Membrane</location>
        <topology evidence="1">Multi-pass membrane protein</topology>
    </subcellularLocation>
</comment>
<keyword evidence="5 6" id="KW-0472">Membrane</keyword>
<feature type="transmembrane region" description="Helical" evidence="6">
    <location>
        <begin position="106"/>
        <end position="124"/>
    </location>
</feature>
<name>U2LQP6_9FIRM</name>
<organism evidence="8 9">
    <name type="scientific">Ruminococcus callidus ATCC 27760</name>
    <dbReference type="NCBI Taxonomy" id="411473"/>
    <lineage>
        <taxon>Bacteria</taxon>
        <taxon>Bacillati</taxon>
        <taxon>Bacillota</taxon>
        <taxon>Clostridia</taxon>
        <taxon>Eubacteriales</taxon>
        <taxon>Oscillospiraceae</taxon>
        <taxon>Ruminococcus</taxon>
    </lineage>
</organism>
<dbReference type="OrthoDB" id="9807815at2"/>
<dbReference type="GO" id="GO:0005886">
    <property type="term" value="C:plasma membrane"/>
    <property type="evidence" value="ECO:0007669"/>
    <property type="project" value="TreeGrafter"/>
</dbReference>
<accession>U2LQP6</accession>
<dbReference type="AlphaFoldDB" id="U2LQP6"/>
<evidence type="ECO:0000256" key="4">
    <source>
        <dbReference type="ARBA" id="ARBA00022989"/>
    </source>
</evidence>
<dbReference type="Proteomes" id="UP000016662">
    <property type="component" value="Unassembled WGS sequence"/>
</dbReference>
<dbReference type="PANTHER" id="PTHR38459:SF1">
    <property type="entry name" value="PROPHAGE BACTOPRENOL-LINKED GLUCOSE TRANSLOCASE HOMOLOG"/>
    <property type="match status" value="1"/>
</dbReference>
<proteinExistence type="inferred from homology"/>
<comment type="similarity">
    <text evidence="2">Belongs to the GtrA family.</text>
</comment>
<dbReference type="PATRIC" id="fig|411473.3.peg.2104"/>
<feature type="transmembrane region" description="Helical" evidence="6">
    <location>
        <begin position="136"/>
        <end position="156"/>
    </location>
</feature>
<feature type="domain" description="GtrA/DPMS transmembrane" evidence="7">
    <location>
        <begin position="41"/>
        <end position="163"/>
    </location>
</feature>
<feature type="transmembrane region" description="Helical" evidence="6">
    <location>
        <begin position="71"/>
        <end position="94"/>
    </location>
</feature>
<evidence type="ECO:0000313" key="8">
    <source>
        <dbReference type="EMBL" id="ERJ91804.1"/>
    </source>
</evidence>
<protein>
    <submittedName>
        <fullName evidence="8">GtrA-like protein</fullName>
    </submittedName>
</protein>
<dbReference type="InterPro" id="IPR051401">
    <property type="entry name" value="GtrA_CellWall_Glycosyl"/>
</dbReference>
<dbReference type="EMBL" id="AWVF01000300">
    <property type="protein sequence ID" value="ERJ91804.1"/>
    <property type="molecule type" value="Genomic_DNA"/>
</dbReference>
<comment type="caution">
    <text evidence="8">The sequence shown here is derived from an EMBL/GenBank/DDBJ whole genome shotgun (WGS) entry which is preliminary data.</text>
</comment>
<keyword evidence="9" id="KW-1185">Reference proteome</keyword>
<dbReference type="Pfam" id="PF04138">
    <property type="entry name" value="GtrA_DPMS_TM"/>
    <property type="match status" value="1"/>
</dbReference>
<dbReference type="InterPro" id="IPR007267">
    <property type="entry name" value="GtrA_DPMS_TM"/>
</dbReference>
<evidence type="ECO:0000256" key="3">
    <source>
        <dbReference type="ARBA" id="ARBA00022692"/>
    </source>
</evidence>
<dbReference type="RefSeq" id="WP_021680681.1">
    <property type="nucleotide sequence ID" value="NZ_KI260297.1"/>
</dbReference>
<evidence type="ECO:0000259" key="7">
    <source>
        <dbReference type="Pfam" id="PF04138"/>
    </source>
</evidence>
<keyword evidence="4 6" id="KW-1133">Transmembrane helix</keyword>
<dbReference type="STRING" id="411473.RUMCAL_02515"/>
<dbReference type="PANTHER" id="PTHR38459">
    <property type="entry name" value="PROPHAGE BACTOPRENOL-LINKED GLUCOSE TRANSLOCASE HOMOLOG"/>
    <property type="match status" value="1"/>
</dbReference>
<evidence type="ECO:0000256" key="1">
    <source>
        <dbReference type="ARBA" id="ARBA00004141"/>
    </source>
</evidence>
<dbReference type="GO" id="GO:0000271">
    <property type="term" value="P:polysaccharide biosynthetic process"/>
    <property type="evidence" value="ECO:0007669"/>
    <property type="project" value="InterPro"/>
</dbReference>
<evidence type="ECO:0000256" key="6">
    <source>
        <dbReference type="SAM" id="Phobius"/>
    </source>
</evidence>
<keyword evidence="3 6" id="KW-0812">Transmembrane</keyword>
<evidence type="ECO:0000256" key="2">
    <source>
        <dbReference type="ARBA" id="ARBA00009399"/>
    </source>
</evidence>
<gene>
    <name evidence="8" type="ORF">RUMCAL_02515</name>
</gene>